<feature type="region of interest" description="Disordered" evidence="1">
    <location>
        <begin position="71"/>
        <end position="91"/>
    </location>
</feature>
<proteinExistence type="predicted"/>
<dbReference type="AlphaFoldDB" id="A0A847SHE5"/>
<organism evidence="3 4">
    <name type="scientific">Chitinophaga eiseniae</name>
    <dbReference type="NCBI Taxonomy" id="634771"/>
    <lineage>
        <taxon>Bacteria</taxon>
        <taxon>Pseudomonadati</taxon>
        <taxon>Bacteroidota</taxon>
        <taxon>Chitinophagia</taxon>
        <taxon>Chitinophagales</taxon>
        <taxon>Chitinophagaceae</taxon>
        <taxon>Chitinophaga</taxon>
    </lineage>
</organism>
<feature type="signal peptide" evidence="2">
    <location>
        <begin position="1"/>
        <end position="19"/>
    </location>
</feature>
<keyword evidence="2" id="KW-0732">Signal</keyword>
<dbReference type="PROSITE" id="PS51257">
    <property type="entry name" value="PROKAR_LIPOPROTEIN"/>
    <property type="match status" value="1"/>
</dbReference>
<dbReference type="Proteomes" id="UP000552864">
    <property type="component" value="Unassembled WGS sequence"/>
</dbReference>
<reference evidence="3 4" key="1">
    <citation type="submission" date="2020-04" db="EMBL/GenBank/DDBJ databases">
        <authorList>
            <person name="Yin C."/>
        </authorList>
    </citation>
    <scope>NUCLEOTIDE SEQUENCE [LARGE SCALE GENOMIC DNA]</scope>
    <source>
        <strain evidence="3 4">Ak56</strain>
    </source>
</reference>
<dbReference type="RefSeq" id="WP_168738852.1">
    <property type="nucleotide sequence ID" value="NZ_JABAHZ010000002.1"/>
</dbReference>
<evidence type="ECO:0000256" key="2">
    <source>
        <dbReference type="SAM" id="SignalP"/>
    </source>
</evidence>
<evidence type="ECO:0000256" key="1">
    <source>
        <dbReference type="SAM" id="MobiDB-lite"/>
    </source>
</evidence>
<keyword evidence="4" id="KW-1185">Reference proteome</keyword>
<dbReference type="EMBL" id="JABAHZ010000002">
    <property type="protein sequence ID" value="NLR79564.1"/>
    <property type="molecule type" value="Genomic_DNA"/>
</dbReference>
<evidence type="ECO:0008006" key="5">
    <source>
        <dbReference type="Google" id="ProtNLM"/>
    </source>
</evidence>
<name>A0A847SHE5_9BACT</name>
<feature type="chain" id="PRO_5032609858" description="Outer membrane protein beta-barrel domain-containing protein" evidence="2">
    <location>
        <begin position="20"/>
        <end position="206"/>
    </location>
</feature>
<gene>
    <name evidence="3" type="ORF">HGH91_13085</name>
</gene>
<accession>A0A847SHE5</accession>
<sequence>MKKAVLLTLACCFSSNILAQHFMHAAGLSCFADNYSGTNSLFTMALTYSPRYVLLTHSSLSMSIGIPVSYGSSGSTGDSRRLPSGYQPASNTPHTKFRNMFDCPVILNLNQGALSSKNCDNRIGFFAGGGFGYHYGPVNIIHTDSNGVAYTDSTSQGSFGPVANLGVRVRIGKHLFTGMELKGAYMKSVDKKGPETYNITLLANFL</sequence>
<evidence type="ECO:0000313" key="3">
    <source>
        <dbReference type="EMBL" id="NLR79564.1"/>
    </source>
</evidence>
<protein>
    <recommendedName>
        <fullName evidence="5">Outer membrane protein beta-barrel domain-containing protein</fullName>
    </recommendedName>
</protein>
<evidence type="ECO:0000313" key="4">
    <source>
        <dbReference type="Proteomes" id="UP000552864"/>
    </source>
</evidence>
<comment type="caution">
    <text evidence="3">The sequence shown here is derived from an EMBL/GenBank/DDBJ whole genome shotgun (WGS) entry which is preliminary data.</text>
</comment>
<dbReference type="Gene3D" id="2.40.160.20">
    <property type="match status" value="1"/>
</dbReference>